<organism evidence="1 2">
    <name type="scientific">Pisolithus microcarpus 441</name>
    <dbReference type="NCBI Taxonomy" id="765257"/>
    <lineage>
        <taxon>Eukaryota</taxon>
        <taxon>Fungi</taxon>
        <taxon>Dikarya</taxon>
        <taxon>Basidiomycota</taxon>
        <taxon>Agaricomycotina</taxon>
        <taxon>Agaricomycetes</taxon>
        <taxon>Agaricomycetidae</taxon>
        <taxon>Boletales</taxon>
        <taxon>Sclerodermatineae</taxon>
        <taxon>Pisolithaceae</taxon>
        <taxon>Pisolithus</taxon>
    </lineage>
</organism>
<protein>
    <submittedName>
        <fullName evidence="1">Uncharacterized protein</fullName>
    </submittedName>
</protein>
<evidence type="ECO:0000313" key="1">
    <source>
        <dbReference type="EMBL" id="KIK11709.1"/>
    </source>
</evidence>
<evidence type="ECO:0000313" key="2">
    <source>
        <dbReference type="Proteomes" id="UP000054018"/>
    </source>
</evidence>
<reference evidence="2" key="2">
    <citation type="submission" date="2015-01" db="EMBL/GenBank/DDBJ databases">
        <title>Evolutionary Origins and Diversification of the Mycorrhizal Mutualists.</title>
        <authorList>
            <consortium name="DOE Joint Genome Institute"/>
            <consortium name="Mycorrhizal Genomics Consortium"/>
            <person name="Kohler A."/>
            <person name="Kuo A."/>
            <person name="Nagy L.G."/>
            <person name="Floudas D."/>
            <person name="Copeland A."/>
            <person name="Barry K.W."/>
            <person name="Cichocki N."/>
            <person name="Veneault-Fourrey C."/>
            <person name="LaButti K."/>
            <person name="Lindquist E.A."/>
            <person name="Lipzen A."/>
            <person name="Lundell T."/>
            <person name="Morin E."/>
            <person name="Murat C."/>
            <person name="Riley R."/>
            <person name="Ohm R."/>
            <person name="Sun H."/>
            <person name="Tunlid A."/>
            <person name="Henrissat B."/>
            <person name="Grigoriev I.V."/>
            <person name="Hibbett D.S."/>
            <person name="Martin F."/>
        </authorList>
    </citation>
    <scope>NUCLEOTIDE SEQUENCE [LARGE SCALE GENOMIC DNA]</scope>
    <source>
        <strain evidence="2">441</strain>
    </source>
</reference>
<dbReference type="Proteomes" id="UP000054018">
    <property type="component" value="Unassembled WGS sequence"/>
</dbReference>
<dbReference type="HOGENOM" id="CLU_2688757_0_0_1"/>
<keyword evidence="2" id="KW-1185">Reference proteome</keyword>
<dbReference type="AlphaFoldDB" id="A0A0C9YCY4"/>
<sequence length="74" mass="8319">MLHVWFHSLKCNESVMAYDNDFFLCNISPCKLPPSLWLEVAFASAIYQFLSSGTSSTLLYVVTKELFLLAPGIV</sequence>
<dbReference type="EMBL" id="KN834169">
    <property type="protein sequence ID" value="KIK11709.1"/>
    <property type="molecule type" value="Genomic_DNA"/>
</dbReference>
<name>A0A0C9YCY4_9AGAM</name>
<accession>A0A0C9YCY4</accession>
<proteinExistence type="predicted"/>
<gene>
    <name evidence="1" type="ORF">PISMIDRAFT_690153</name>
</gene>
<reference evidence="1 2" key="1">
    <citation type="submission" date="2014-04" db="EMBL/GenBank/DDBJ databases">
        <authorList>
            <consortium name="DOE Joint Genome Institute"/>
            <person name="Kuo A."/>
            <person name="Kohler A."/>
            <person name="Costa M.D."/>
            <person name="Nagy L.G."/>
            <person name="Floudas D."/>
            <person name="Copeland A."/>
            <person name="Barry K.W."/>
            <person name="Cichocki N."/>
            <person name="Veneault-Fourrey C."/>
            <person name="LaButti K."/>
            <person name="Lindquist E.A."/>
            <person name="Lipzen A."/>
            <person name="Lundell T."/>
            <person name="Morin E."/>
            <person name="Murat C."/>
            <person name="Sun H."/>
            <person name="Tunlid A."/>
            <person name="Henrissat B."/>
            <person name="Grigoriev I.V."/>
            <person name="Hibbett D.S."/>
            <person name="Martin F."/>
            <person name="Nordberg H.P."/>
            <person name="Cantor M.N."/>
            <person name="Hua S.X."/>
        </authorList>
    </citation>
    <scope>NUCLEOTIDE SEQUENCE [LARGE SCALE GENOMIC DNA]</scope>
    <source>
        <strain evidence="1 2">441</strain>
    </source>
</reference>